<dbReference type="GO" id="GO:0047429">
    <property type="term" value="F:nucleoside triphosphate diphosphatase activity"/>
    <property type="evidence" value="ECO:0007669"/>
    <property type="project" value="InterPro"/>
</dbReference>
<evidence type="ECO:0000313" key="5">
    <source>
        <dbReference type="Proteomes" id="UP000034264"/>
    </source>
</evidence>
<protein>
    <submittedName>
        <fullName evidence="4">Ham1 family protein</fullName>
    </submittedName>
</protein>
<dbReference type="Gene3D" id="3.90.950.10">
    <property type="match status" value="1"/>
</dbReference>
<dbReference type="GO" id="GO:0009143">
    <property type="term" value="P:nucleoside triphosphate catabolic process"/>
    <property type="evidence" value="ECO:0007669"/>
    <property type="project" value="InterPro"/>
</dbReference>
<comment type="similarity">
    <text evidence="1 3">Belongs to the HAM1 NTPase family.</text>
</comment>
<dbReference type="NCBIfam" id="TIGR00042">
    <property type="entry name" value="RdgB/HAM1 family non-canonical purine NTP pyrophosphatase"/>
    <property type="match status" value="1"/>
</dbReference>
<name>A0A0G1M4X0_9BACT</name>
<dbReference type="GO" id="GO:0005737">
    <property type="term" value="C:cytoplasm"/>
    <property type="evidence" value="ECO:0007669"/>
    <property type="project" value="TreeGrafter"/>
</dbReference>
<proteinExistence type="inferred from homology"/>
<organism evidence="4 5">
    <name type="scientific">Candidatus Amesbacteria bacterium GW2011_GWC2_45_19</name>
    <dbReference type="NCBI Taxonomy" id="1618366"/>
    <lineage>
        <taxon>Bacteria</taxon>
        <taxon>Candidatus Amesiibacteriota</taxon>
    </lineage>
</organism>
<dbReference type="CDD" id="cd00515">
    <property type="entry name" value="HAM1"/>
    <property type="match status" value="1"/>
</dbReference>
<keyword evidence="2 3" id="KW-0378">Hydrolase</keyword>
<sequence length="187" mass="20403">MQIKTIYFATANEGKLKEASAILGIEVLGCGLDIAEIQSLDPIKVAVQKAKDYYLKLQKPILVEDVSLAFAALNGLPGPYINDFSKALGNTGLLELLVSKSVRSATAQTTLVFIDASQQEHVFMGKIKGTIAPAPTGDNGFGWDPIFIPQGHTKTFAQMTDAEKNTCSMRALAFQEFKTWINLSNFW</sequence>
<comment type="caution">
    <text evidence="4">The sequence shown here is derived from an EMBL/GenBank/DDBJ whole genome shotgun (WGS) entry which is preliminary data.</text>
</comment>
<evidence type="ECO:0000256" key="2">
    <source>
        <dbReference type="ARBA" id="ARBA00022801"/>
    </source>
</evidence>
<accession>A0A0G1M4X0</accession>
<evidence type="ECO:0000313" key="4">
    <source>
        <dbReference type="EMBL" id="KKU03311.1"/>
    </source>
</evidence>
<dbReference type="Pfam" id="PF01725">
    <property type="entry name" value="Ham1p_like"/>
    <property type="match status" value="1"/>
</dbReference>
<dbReference type="AlphaFoldDB" id="A0A0G1M4X0"/>
<gene>
    <name evidence="4" type="ORF">UX05_C0002G0067</name>
</gene>
<dbReference type="EMBL" id="LCKS01000002">
    <property type="protein sequence ID" value="KKU03311.1"/>
    <property type="molecule type" value="Genomic_DNA"/>
</dbReference>
<evidence type="ECO:0000256" key="3">
    <source>
        <dbReference type="RuleBase" id="RU003781"/>
    </source>
</evidence>
<dbReference type="Proteomes" id="UP000034264">
    <property type="component" value="Unassembled WGS sequence"/>
</dbReference>
<dbReference type="PANTHER" id="PTHR11067:SF9">
    <property type="entry name" value="INOSINE TRIPHOSPHATE PYROPHOSPHATASE"/>
    <property type="match status" value="1"/>
</dbReference>
<dbReference type="SUPFAM" id="SSF52972">
    <property type="entry name" value="ITPase-like"/>
    <property type="match status" value="1"/>
</dbReference>
<dbReference type="PANTHER" id="PTHR11067">
    <property type="entry name" value="INOSINE TRIPHOSPHATE PYROPHOSPHATASE/HAM1 PROTEIN"/>
    <property type="match status" value="1"/>
</dbReference>
<dbReference type="InterPro" id="IPR029001">
    <property type="entry name" value="ITPase-like_fam"/>
</dbReference>
<reference evidence="4 5" key="1">
    <citation type="journal article" date="2015" name="Nature">
        <title>rRNA introns, odd ribosomes, and small enigmatic genomes across a large radiation of phyla.</title>
        <authorList>
            <person name="Brown C.T."/>
            <person name="Hug L.A."/>
            <person name="Thomas B.C."/>
            <person name="Sharon I."/>
            <person name="Castelle C.J."/>
            <person name="Singh A."/>
            <person name="Wilkins M.J."/>
            <person name="Williams K.H."/>
            <person name="Banfield J.F."/>
        </authorList>
    </citation>
    <scope>NUCLEOTIDE SEQUENCE [LARGE SCALE GENOMIC DNA]</scope>
</reference>
<evidence type="ECO:0000256" key="1">
    <source>
        <dbReference type="ARBA" id="ARBA00008023"/>
    </source>
</evidence>
<dbReference type="InterPro" id="IPR002637">
    <property type="entry name" value="RdgB/HAM1"/>
</dbReference>